<protein>
    <submittedName>
        <fullName evidence="1">Uncharacterized protein</fullName>
    </submittedName>
</protein>
<gene>
    <name evidence="1" type="ORF">GLOINDRAFT_27195</name>
</gene>
<accession>U9U9W5</accession>
<proteinExistence type="predicted"/>
<reference evidence="1" key="1">
    <citation type="submission" date="2013-07" db="EMBL/GenBank/DDBJ databases">
        <title>The genome of an arbuscular mycorrhizal fungus provides insights into the evolution of the oldest plant symbiosis.</title>
        <authorList>
            <consortium name="DOE Joint Genome Institute"/>
            <person name="Tisserant E."/>
            <person name="Malbreil M."/>
            <person name="Kuo A."/>
            <person name="Kohler A."/>
            <person name="Symeonidi A."/>
            <person name="Balestrini R."/>
            <person name="Charron P."/>
            <person name="Duensing N."/>
            <person name="Frei-dit-Frey N."/>
            <person name="Gianinazzi-Pearson V."/>
            <person name="Gilbert B."/>
            <person name="Handa Y."/>
            <person name="Hijri M."/>
            <person name="Kaul R."/>
            <person name="Kawaguchi M."/>
            <person name="Krajinski F."/>
            <person name="Lammers P."/>
            <person name="Lapierre D."/>
            <person name="Masclaux F.G."/>
            <person name="Murat C."/>
            <person name="Morin E."/>
            <person name="Ndikumana S."/>
            <person name="Pagni M."/>
            <person name="Petitpierre D."/>
            <person name="Requena N."/>
            <person name="Rosikiewicz P."/>
            <person name="Riley R."/>
            <person name="Saito K."/>
            <person name="San Clemente H."/>
            <person name="Shapiro H."/>
            <person name="van Tuinen D."/>
            <person name="Becard G."/>
            <person name="Bonfante P."/>
            <person name="Paszkowski U."/>
            <person name="Shachar-Hill Y."/>
            <person name="Young J.P."/>
            <person name="Sanders I.R."/>
            <person name="Henrissat B."/>
            <person name="Rensing S.A."/>
            <person name="Grigoriev I.V."/>
            <person name="Corradi N."/>
            <person name="Roux C."/>
            <person name="Martin F."/>
        </authorList>
    </citation>
    <scope>NUCLEOTIDE SEQUENCE</scope>
    <source>
        <strain evidence="1">DAOM 197198</strain>
    </source>
</reference>
<dbReference type="STRING" id="747089.U9U9W5"/>
<evidence type="ECO:0000313" key="1">
    <source>
        <dbReference type="EMBL" id="ESA12401.1"/>
    </source>
</evidence>
<sequence>MFTSQPYDGVPREGVIIISKENFKNILNPLLNTHDGVGATSIDKALEKRPYFDDEGYLKINPNTKKLDYHPFNISKKLSIENRDTPSVYY</sequence>
<dbReference type="EMBL" id="KI284972">
    <property type="protein sequence ID" value="ESA12401.1"/>
    <property type="molecule type" value="Genomic_DNA"/>
</dbReference>
<dbReference type="AlphaFoldDB" id="U9U9W5"/>
<organism evidence="1">
    <name type="scientific">Rhizophagus irregularis (strain DAOM 181602 / DAOM 197198 / MUCL 43194)</name>
    <name type="common">Arbuscular mycorrhizal fungus</name>
    <name type="synonym">Glomus intraradices</name>
    <dbReference type="NCBI Taxonomy" id="747089"/>
    <lineage>
        <taxon>Eukaryota</taxon>
        <taxon>Fungi</taxon>
        <taxon>Fungi incertae sedis</taxon>
        <taxon>Mucoromycota</taxon>
        <taxon>Glomeromycotina</taxon>
        <taxon>Glomeromycetes</taxon>
        <taxon>Glomerales</taxon>
        <taxon>Glomeraceae</taxon>
        <taxon>Rhizophagus</taxon>
    </lineage>
</organism>
<dbReference type="HOGENOM" id="CLU_2441985_0_0_1"/>
<name>U9U9W5_RHIID</name>